<sequence>MENPKPNHGKQPMSSSSSFSCCSRGVDDGAIESECWRNWAELGQDALSLIFEKADVVDVLMGAQFVCRSWRSVSLNPSLWRLIHIGGVYRGISWKVDMERMAMEAINRAQGHVQCLSAGALSSDTLLSYLADRTSVLRCLRIIPTYKVSCKGLAEVVGRFPLLEELEITFPSLLTRDVFKLVGEACPHLKCFRYNQQGSRSKYGQDDEDAFGIANYMPELRQLQIVGNRLTDKGLLAILDKCLHLESLDLRRCFHVNLNASVRAKCARIENLRCPNDATNDCGFIDEFDDDFCEDDIYIPDEMDLLAMGYDDFCHEGYYDYSEDDYEDYTDYSYLVKLASNFTL</sequence>
<evidence type="ECO:0000313" key="2">
    <source>
        <dbReference type="EMBL" id="KAJ6820421.1"/>
    </source>
</evidence>
<accession>A0AAX6FWR7</accession>
<dbReference type="Proteomes" id="UP001140949">
    <property type="component" value="Unassembled WGS sequence"/>
</dbReference>
<comment type="caution">
    <text evidence="2">The sequence shown here is derived from an EMBL/GenBank/DDBJ whole genome shotgun (WGS) entry which is preliminary data.</text>
</comment>
<proteinExistence type="predicted"/>
<name>A0AAX6FWR7_IRIPA</name>
<dbReference type="PANTHER" id="PTHR38926:SF2">
    <property type="entry name" value="F-BOX_LRR-REPEAT PROTEIN 21-RELATED"/>
    <property type="match status" value="1"/>
</dbReference>
<organism evidence="2 3">
    <name type="scientific">Iris pallida</name>
    <name type="common">Sweet iris</name>
    <dbReference type="NCBI Taxonomy" id="29817"/>
    <lineage>
        <taxon>Eukaryota</taxon>
        <taxon>Viridiplantae</taxon>
        <taxon>Streptophyta</taxon>
        <taxon>Embryophyta</taxon>
        <taxon>Tracheophyta</taxon>
        <taxon>Spermatophyta</taxon>
        <taxon>Magnoliopsida</taxon>
        <taxon>Liliopsida</taxon>
        <taxon>Asparagales</taxon>
        <taxon>Iridaceae</taxon>
        <taxon>Iridoideae</taxon>
        <taxon>Irideae</taxon>
        <taxon>Iris</taxon>
    </lineage>
</organism>
<reference evidence="2" key="2">
    <citation type="submission" date="2023-04" db="EMBL/GenBank/DDBJ databases">
        <authorList>
            <person name="Bruccoleri R.E."/>
            <person name="Oakeley E.J."/>
            <person name="Faust A.-M."/>
            <person name="Dessus-Babus S."/>
            <person name="Altorfer M."/>
            <person name="Burckhardt D."/>
            <person name="Oertli M."/>
            <person name="Naumann U."/>
            <person name="Petersen F."/>
            <person name="Wong J."/>
        </authorList>
    </citation>
    <scope>NUCLEOTIDE SEQUENCE</scope>
    <source>
        <strain evidence="2">GSM-AAB239-AS_SAM_17_03QT</strain>
        <tissue evidence="2">Leaf</tissue>
    </source>
</reference>
<dbReference type="SUPFAM" id="SSF52047">
    <property type="entry name" value="RNI-like"/>
    <property type="match status" value="1"/>
</dbReference>
<evidence type="ECO:0000259" key="1">
    <source>
        <dbReference type="Pfam" id="PF12937"/>
    </source>
</evidence>
<dbReference type="AlphaFoldDB" id="A0AAX6FWR7"/>
<dbReference type="PANTHER" id="PTHR38926">
    <property type="entry name" value="F-BOX DOMAIN CONTAINING PROTEIN, EXPRESSED"/>
    <property type="match status" value="1"/>
</dbReference>
<dbReference type="InterPro" id="IPR001810">
    <property type="entry name" value="F-box_dom"/>
</dbReference>
<reference evidence="2" key="1">
    <citation type="journal article" date="2023" name="GigaByte">
        <title>Genome assembly of the bearded iris, Iris pallida Lam.</title>
        <authorList>
            <person name="Bruccoleri R.E."/>
            <person name="Oakeley E.J."/>
            <person name="Faust A.M.E."/>
            <person name="Altorfer M."/>
            <person name="Dessus-Babus S."/>
            <person name="Burckhardt D."/>
            <person name="Oertli M."/>
            <person name="Naumann U."/>
            <person name="Petersen F."/>
            <person name="Wong J."/>
        </authorList>
    </citation>
    <scope>NUCLEOTIDE SEQUENCE</scope>
    <source>
        <strain evidence="2">GSM-AAB239-AS_SAM_17_03QT</strain>
    </source>
</reference>
<dbReference type="Pfam" id="PF12937">
    <property type="entry name" value="F-box-like"/>
    <property type="match status" value="1"/>
</dbReference>
<dbReference type="Gene3D" id="1.20.1280.50">
    <property type="match status" value="1"/>
</dbReference>
<dbReference type="EMBL" id="JANAVB010025598">
    <property type="protein sequence ID" value="KAJ6820421.1"/>
    <property type="molecule type" value="Genomic_DNA"/>
</dbReference>
<dbReference type="InterPro" id="IPR032675">
    <property type="entry name" value="LRR_dom_sf"/>
</dbReference>
<dbReference type="SUPFAM" id="SSF81383">
    <property type="entry name" value="F-box domain"/>
    <property type="match status" value="1"/>
</dbReference>
<keyword evidence="3" id="KW-1185">Reference proteome</keyword>
<dbReference type="PROSITE" id="PS51257">
    <property type="entry name" value="PROKAR_LIPOPROTEIN"/>
    <property type="match status" value="1"/>
</dbReference>
<gene>
    <name evidence="2" type="ORF">M6B38_396930</name>
</gene>
<feature type="domain" description="F-box" evidence="1">
    <location>
        <begin position="45"/>
        <end position="84"/>
    </location>
</feature>
<dbReference type="InterPro" id="IPR036047">
    <property type="entry name" value="F-box-like_dom_sf"/>
</dbReference>
<protein>
    <submittedName>
        <fullName evidence="2">F-box/LRR-repeat protein 23</fullName>
    </submittedName>
</protein>
<evidence type="ECO:0000313" key="3">
    <source>
        <dbReference type="Proteomes" id="UP001140949"/>
    </source>
</evidence>
<dbReference type="Gene3D" id="3.80.10.10">
    <property type="entry name" value="Ribonuclease Inhibitor"/>
    <property type="match status" value="1"/>
</dbReference>